<sequence length="368" mass="38547">MINSLLIKLLVVLSLASANMASPIAFHHLKKRAITQTAYITAAEYVTTTIEVSEGENKDVSTTSSATSTGSISYATASVTSSYISSSAASSTSTSSSASSSASSSSQVSNTTESGSKGITYSPYTSSGGCKDLSTVKSDFAKLTDFDVIRIYDTDCSQVENVLQAKSDSQKIFVGIFYVSSIDSSVSTIASAVGSYGSWDDIYAVSVGNELVNNNEASVSDIQSYISQAKSALSAHNYNGKVVSVDTFNAVIAHTELCTAGDFIAINAHAFFDSTCSAANAGEWLKKTIEEVASACNVDSDQILITESGWPSAGNDNGDAIPGEDNQTTAISAIKETVGDQVLLFTAFNDLWKQPGAFDVEQHFGILS</sequence>
<dbReference type="InterPro" id="IPR000490">
    <property type="entry name" value="Glyco_hydro_17"/>
</dbReference>
<reference evidence="15 16" key="1">
    <citation type="journal article" date="2023" name="Elife">
        <title>Identification of key yeast species and microbe-microbe interactions impacting larval growth of Drosophila in the wild.</title>
        <authorList>
            <person name="Mure A."/>
            <person name="Sugiura Y."/>
            <person name="Maeda R."/>
            <person name="Honda K."/>
            <person name="Sakurai N."/>
            <person name="Takahashi Y."/>
            <person name="Watada M."/>
            <person name="Katoh T."/>
            <person name="Gotoh A."/>
            <person name="Gotoh Y."/>
            <person name="Taniguchi I."/>
            <person name="Nakamura K."/>
            <person name="Hayashi T."/>
            <person name="Katayama T."/>
            <person name="Uemura T."/>
            <person name="Hattori Y."/>
        </authorList>
    </citation>
    <scope>NUCLEOTIDE SEQUENCE [LARGE SCALE GENOMIC DNA]</scope>
    <source>
        <strain evidence="15 16">SC-9</strain>
    </source>
</reference>
<keyword evidence="8" id="KW-0325">Glycoprotein</keyword>
<evidence type="ECO:0000256" key="8">
    <source>
        <dbReference type="ARBA" id="ARBA00023180"/>
    </source>
</evidence>
<feature type="region of interest" description="Disordered" evidence="13">
    <location>
        <begin position="92"/>
        <end position="117"/>
    </location>
</feature>
<dbReference type="GO" id="GO:0009986">
    <property type="term" value="C:cell surface"/>
    <property type="evidence" value="ECO:0007669"/>
    <property type="project" value="TreeGrafter"/>
</dbReference>
<evidence type="ECO:0000256" key="12">
    <source>
        <dbReference type="RuleBase" id="RU004335"/>
    </source>
</evidence>
<evidence type="ECO:0000313" key="16">
    <source>
        <dbReference type="Proteomes" id="UP001360560"/>
    </source>
</evidence>
<dbReference type="FunFam" id="3.20.20.80:FF:000111">
    <property type="entry name" value="Soluble cell wall protein"/>
    <property type="match status" value="1"/>
</dbReference>
<dbReference type="RefSeq" id="XP_064851115.1">
    <property type="nucleotide sequence ID" value="XM_064995043.1"/>
</dbReference>
<dbReference type="GeneID" id="90072094"/>
<dbReference type="GO" id="GO:0042973">
    <property type="term" value="F:glucan endo-1,3-beta-D-glucosidase activity"/>
    <property type="evidence" value="ECO:0007669"/>
    <property type="project" value="TreeGrafter"/>
</dbReference>
<feature type="chain" id="PRO_5044011498" evidence="14">
    <location>
        <begin position="22"/>
        <end position="368"/>
    </location>
</feature>
<dbReference type="GO" id="GO:0005975">
    <property type="term" value="P:carbohydrate metabolic process"/>
    <property type="evidence" value="ECO:0007669"/>
    <property type="project" value="InterPro"/>
</dbReference>
<keyword evidence="3" id="KW-0134">Cell wall</keyword>
<dbReference type="EMBL" id="BTFZ01000002">
    <property type="protein sequence ID" value="GMM34115.1"/>
    <property type="molecule type" value="Genomic_DNA"/>
</dbReference>
<evidence type="ECO:0000256" key="4">
    <source>
        <dbReference type="ARBA" id="ARBA00022525"/>
    </source>
</evidence>
<organism evidence="15 16">
    <name type="scientific">Saccharomycopsis crataegensis</name>
    <dbReference type="NCBI Taxonomy" id="43959"/>
    <lineage>
        <taxon>Eukaryota</taxon>
        <taxon>Fungi</taxon>
        <taxon>Dikarya</taxon>
        <taxon>Ascomycota</taxon>
        <taxon>Saccharomycotina</taxon>
        <taxon>Saccharomycetes</taxon>
        <taxon>Saccharomycopsidaceae</taxon>
        <taxon>Saccharomycopsis</taxon>
    </lineage>
</organism>
<evidence type="ECO:0000256" key="10">
    <source>
        <dbReference type="ARBA" id="ARBA00023316"/>
    </source>
</evidence>
<dbReference type="GO" id="GO:0071555">
    <property type="term" value="P:cell wall organization"/>
    <property type="evidence" value="ECO:0007669"/>
    <property type="project" value="UniProtKB-KW"/>
</dbReference>
<evidence type="ECO:0000256" key="13">
    <source>
        <dbReference type="SAM" id="MobiDB-lite"/>
    </source>
</evidence>
<keyword evidence="9" id="KW-0326">Glycosidase</keyword>
<dbReference type="GO" id="GO:0000747">
    <property type="term" value="P:conjugation with cellular fusion"/>
    <property type="evidence" value="ECO:0007669"/>
    <property type="project" value="UniProtKB-ARBA"/>
</dbReference>
<dbReference type="AlphaFoldDB" id="A0AAV5QIA1"/>
<gene>
    <name evidence="15" type="ORF">DASC09_014400</name>
</gene>
<comment type="caution">
    <text evidence="15">The sequence shown here is derived from an EMBL/GenBank/DDBJ whole genome shotgun (WGS) entry which is preliminary data.</text>
</comment>
<keyword evidence="4" id="KW-0964">Secreted</keyword>
<comment type="subcellular location">
    <subcellularLocation>
        <location evidence="1">Secreted</location>
        <location evidence="1">Cell wall</location>
    </subcellularLocation>
</comment>
<proteinExistence type="inferred from homology"/>
<dbReference type="PANTHER" id="PTHR16631">
    <property type="entry name" value="GLUCAN 1,3-BETA-GLUCOSIDASE"/>
    <property type="match status" value="1"/>
</dbReference>
<dbReference type="Pfam" id="PF00332">
    <property type="entry name" value="Glyco_hydro_17"/>
    <property type="match status" value="1"/>
</dbReference>
<comment type="function">
    <text evidence="11">Glucanases possibly play a role in cell expansion during growth, in cell-cell fusion during mating, and in spore release during sporulation.</text>
</comment>
<evidence type="ECO:0000256" key="6">
    <source>
        <dbReference type="ARBA" id="ARBA00022729"/>
    </source>
</evidence>
<dbReference type="PANTHER" id="PTHR16631:SF14">
    <property type="entry name" value="FAMILY 17 GLUCOSIDASE SCW10-RELATED"/>
    <property type="match status" value="1"/>
</dbReference>
<evidence type="ECO:0000256" key="5">
    <source>
        <dbReference type="ARBA" id="ARBA00022685"/>
    </source>
</evidence>
<evidence type="ECO:0000256" key="14">
    <source>
        <dbReference type="SAM" id="SignalP"/>
    </source>
</evidence>
<feature type="signal peptide" evidence="14">
    <location>
        <begin position="1"/>
        <end position="21"/>
    </location>
</feature>
<accession>A0AAV5QIA1</accession>
<evidence type="ECO:0000313" key="15">
    <source>
        <dbReference type="EMBL" id="GMM34115.1"/>
    </source>
</evidence>
<keyword evidence="5" id="KW-0165">Cleavage on pair of basic residues</keyword>
<evidence type="ECO:0000256" key="9">
    <source>
        <dbReference type="ARBA" id="ARBA00023295"/>
    </source>
</evidence>
<dbReference type="Gene3D" id="3.20.20.80">
    <property type="entry name" value="Glycosidases"/>
    <property type="match status" value="1"/>
</dbReference>
<protein>
    <submittedName>
        <fullName evidence="15">Uncharacterized protein</fullName>
    </submittedName>
</protein>
<dbReference type="GO" id="GO:0005576">
    <property type="term" value="C:extracellular region"/>
    <property type="evidence" value="ECO:0007669"/>
    <property type="project" value="UniProtKB-ARBA"/>
</dbReference>
<name>A0AAV5QIA1_9ASCO</name>
<feature type="compositionally biased region" description="Low complexity" evidence="13">
    <location>
        <begin position="92"/>
        <end position="116"/>
    </location>
</feature>
<evidence type="ECO:0000256" key="7">
    <source>
        <dbReference type="ARBA" id="ARBA00022801"/>
    </source>
</evidence>
<dbReference type="InterPro" id="IPR050732">
    <property type="entry name" value="Beta-glucan_modifiers"/>
</dbReference>
<dbReference type="GO" id="GO:0009277">
    <property type="term" value="C:fungal-type cell wall"/>
    <property type="evidence" value="ECO:0007669"/>
    <property type="project" value="TreeGrafter"/>
</dbReference>
<evidence type="ECO:0000256" key="3">
    <source>
        <dbReference type="ARBA" id="ARBA00022512"/>
    </source>
</evidence>
<evidence type="ECO:0000256" key="2">
    <source>
        <dbReference type="ARBA" id="ARBA00008773"/>
    </source>
</evidence>
<dbReference type="InterPro" id="IPR017853">
    <property type="entry name" value="GH"/>
</dbReference>
<keyword evidence="7" id="KW-0378">Hydrolase</keyword>
<comment type="similarity">
    <text evidence="2 12">Belongs to the glycosyl hydrolase 17 family.</text>
</comment>
<dbReference type="Proteomes" id="UP001360560">
    <property type="component" value="Unassembled WGS sequence"/>
</dbReference>
<evidence type="ECO:0000256" key="1">
    <source>
        <dbReference type="ARBA" id="ARBA00004191"/>
    </source>
</evidence>
<keyword evidence="10" id="KW-0961">Cell wall biogenesis/degradation</keyword>
<evidence type="ECO:0000256" key="11">
    <source>
        <dbReference type="ARBA" id="ARBA00056660"/>
    </source>
</evidence>
<keyword evidence="6 14" id="KW-0732">Signal</keyword>
<dbReference type="SUPFAM" id="SSF51445">
    <property type="entry name" value="(Trans)glycosidases"/>
    <property type="match status" value="1"/>
</dbReference>
<keyword evidence="16" id="KW-1185">Reference proteome</keyword>